<feature type="transmembrane region" description="Helical" evidence="1">
    <location>
        <begin position="33"/>
        <end position="54"/>
    </location>
</feature>
<dbReference type="EMBL" id="BPVZ01000019">
    <property type="protein sequence ID" value="GKV03023.1"/>
    <property type="molecule type" value="Genomic_DNA"/>
</dbReference>
<keyword evidence="1" id="KW-0472">Membrane</keyword>
<sequence>MLSTYCVMMMLCTTALCADVCLCSTSINFRAHHWSGILRTIIVLTGLLTVISLLSISKPHIASVSLFMWLLLAIHLILSLYRDLTQPILPITINTTSNSISVVFNSVNAVFGVVKNWATNLFHSYPTMRRYFVEGISH</sequence>
<accession>A0AAV5IYW8</accession>
<organism evidence="3 4">
    <name type="scientific">Rubroshorea leprosula</name>
    <dbReference type="NCBI Taxonomy" id="152421"/>
    <lineage>
        <taxon>Eukaryota</taxon>
        <taxon>Viridiplantae</taxon>
        <taxon>Streptophyta</taxon>
        <taxon>Embryophyta</taxon>
        <taxon>Tracheophyta</taxon>
        <taxon>Spermatophyta</taxon>
        <taxon>Magnoliopsida</taxon>
        <taxon>eudicotyledons</taxon>
        <taxon>Gunneridae</taxon>
        <taxon>Pentapetalae</taxon>
        <taxon>rosids</taxon>
        <taxon>malvids</taxon>
        <taxon>Malvales</taxon>
        <taxon>Dipterocarpaceae</taxon>
        <taxon>Rubroshorea</taxon>
    </lineage>
</organism>
<gene>
    <name evidence="3" type="ORF">SLEP1_g15388</name>
</gene>
<comment type="caution">
    <text evidence="3">The sequence shown here is derived from an EMBL/GenBank/DDBJ whole genome shotgun (WGS) entry which is preliminary data.</text>
</comment>
<keyword evidence="2" id="KW-0732">Signal</keyword>
<protein>
    <submittedName>
        <fullName evidence="3">Uncharacterized protein</fullName>
    </submittedName>
</protein>
<feature type="transmembrane region" description="Helical" evidence="1">
    <location>
        <begin position="61"/>
        <end position="81"/>
    </location>
</feature>
<keyword evidence="4" id="KW-1185">Reference proteome</keyword>
<dbReference type="AlphaFoldDB" id="A0AAV5IYW8"/>
<keyword evidence="1" id="KW-1133">Transmembrane helix</keyword>
<evidence type="ECO:0000256" key="1">
    <source>
        <dbReference type="SAM" id="Phobius"/>
    </source>
</evidence>
<name>A0AAV5IYW8_9ROSI</name>
<dbReference type="Proteomes" id="UP001054252">
    <property type="component" value="Unassembled WGS sequence"/>
</dbReference>
<proteinExistence type="predicted"/>
<feature type="chain" id="PRO_5043708457" evidence="2">
    <location>
        <begin position="18"/>
        <end position="138"/>
    </location>
</feature>
<reference evidence="3 4" key="1">
    <citation type="journal article" date="2021" name="Commun. Biol.">
        <title>The genome of Shorea leprosula (Dipterocarpaceae) highlights the ecological relevance of drought in aseasonal tropical rainforests.</title>
        <authorList>
            <person name="Ng K.K.S."/>
            <person name="Kobayashi M.J."/>
            <person name="Fawcett J.A."/>
            <person name="Hatakeyama M."/>
            <person name="Paape T."/>
            <person name="Ng C.H."/>
            <person name="Ang C.C."/>
            <person name="Tnah L.H."/>
            <person name="Lee C.T."/>
            <person name="Nishiyama T."/>
            <person name="Sese J."/>
            <person name="O'Brien M.J."/>
            <person name="Copetti D."/>
            <person name="Mohd Noor M.I."/>
            <person name="Ong R.C."/>
            <person name="Putra M."/>
            <person name="Sireger I.Z."/>
            <person name="Indrioko S."/>
            <person name="Kosugi Y."/>
            <person name="Izuno A."/>
            <person name="Isagi Y."/>
            <person name="Lee S.L."/>
            <person name="Shimizu K.K."/>
        </authorList>
    </citation>
    <scope>NUCLEOTIDE SEQUENCE [LARGE SCALE GENOMIC DNA]</scope>
    <source>
        <strain evidence="3">214</strain>
    </source>
</reference>
<feature type="signal peptide" evidence="2">
    <location>
        <begin position="1"/>
        <end position="17"/>
    </location>
</feature>
<keyword evidence="1" id="KW-0812">Transmembrane</keyword>
<evidence type="ECO:0000313" key="4">
    <source>
        <dbReference type="Proteomes" id="UP001054252"/>
    </source>
</evidence>
<evidence type="ECO:0000313" key="3">
    <source>
        <dbReference type="EMBL" id="GKV03023.1"/>
    </source>
</evidence>
<evidence type="ECO:0000256" key="2">
    <source>
        <dbReference type="SAM" id="SignalP"/>
    </source>
</evidence>